<evidence type="ECO:0000313" key="9">
    <source>
        <dbReference type="EMBL" id="KFH41057.1"/>
    </source>
</evidence>
<dbReference type="PANTHER" id="PTHR24305">
    <property type="entry name" value="CYTOCHROME P450"/>
    <property type="match status" value="1"/>
</dbReference>
<dbReference type="STRING" id="857340.A0A086SVC5"/>
<dbReference type="InterPro" id="IPR002401">
    <property type="entry name" value="Cyt_P450_E_grp-I"/>
</dbReference>
<keyword evidence="7" id="KW-0503">Monooxygenase</keyword>
<keyword evidence="8" id="KW-1133">Transmembrane helix</keyword>
<feature type="transmembrane region" description="Helical" evidence="8">
    <location>
        <begin position="12"/>
        <end position="35"/>
    </location>
</feature>
<dbReference type="SUPFAM" id="SSF48264">
    <property type="entry name" value="Cytochrome P450"/>
    <property type="match status" value="1"/>
</dbReference>
<dbReference type="InterPro" id="IPR036396">
    <property type="entry name" value="Cyt_P450_sf"/>
</dbReference>
<reference evidence="10" key="1">
    <citation type="journal article" date="2014" name="Genome Announc.">
        <title>Genome sequence and annotation of Acremonium chrysogenum, producer of the beta-lactam antibiotic cephalosporin C.</title>
        <authorList>
            <person name="Terfehr D."/>
            <person name="Dahlmann T.A."/>
            <person name="Specht T."/>
            <person name="Zadra I."/>
            <person name="Kuernsteiner H."/>
            <person name="Kueck U."/>
        </authorList>
    </citation>
    <scope>NUCLEOTIDE SEQUENCE [LARGE SCALE GENOMIC DNA]</scope>
    <source>
        <strain evidence="10">ATCC 11550 / CBS 779.69 / DSM 880 / IAM 14645 / JCM 23072 / IMI 49137</strain>
    </source>
</reference>
<dbReference type="Gene3D" id="1.10.630.10">
    <property type="entry name" value="Cytochrome P450"/>
    <property type="match status" value="1"/>
</dbReference>
<dbReference type="Proteomes" id="UP000029964">
    <property type="component" value="Unassembled WGS sequence"/>
</dbReference>
<name>A0A086SVC5_HAPC1</name>
<sequence length="516" mass="58574">MGAVDLVLANLGMIASGVLGAGVVYLIGVTIYNLYFHPLAKYPGPFFAKISPFYSIWGLFRGRWPFDVHQLHLKYGPILRTMPNELTFIDPQAWKDIYGHRQGHPQFHKDPIHVGSVEDIPGSTTLTMADDANHSRQRRTLSHAFSQKALLEQESIIRGYVDLFVTKLRPFAETGKPANMCDWFNFTTFDIIGDMAFGEPFGCLKDGVFHSWVSLITETIKAGAYEQTTRRMFKAGSFMQLFLCKFIPTELRRKRVQHLELSKEKCLKRIDEGLRREHRDFLYYILRQNEKGGVSQDEIILNSALFIVAGSETTASLLSGLVMWILRSPDAYRKLTDEIRSNFATAADMHFTKLQDLPYMNACIDEALRIFPPIPTGLTRTVPKNGDTVAGEFLPGGVTVSCHSWACTHSPHNFTQPDSFIPERWLDHSGAYANDIPDASQPFSLGPRGCIGRHLTYLELRLILANLLWHYDLERADLDDPNAVDIWDPSGDLRHVKAFNTWNKPPLMCRLKIVKR</sequence>
<evidence type="ECO:0000256" key="8">
    <source>
        <dbReference type="SAM" id="Phobius"/>
    </source>
</evidence>
<keyword evidence="4 6" id="KW-0479">Metal-binding</keyword>
<dbReference type="InterPro" id="IPR050121">
    <property type="entry name" value="Cytochrome_P450_monoxygenase"/>
</dbReference>
<keyword evidence="7" id="KW-0560">Oxidoreductase</keyword>
<evidence type="ECO:0000256" key="7">
    <source>
        <dbReference type="RuleBase" id="RU000461"/>
    </source>
</evidence>
<gene>
    <name evidence="9" type="ORF">ACRE_082480</name>
</gene>
<dbReference type="Pfam" id="PF00067">
    <property type="entry name" value="p450"/>
    <property type="match status" value="1"/>
</dbReference>
<dbReference type="AlphaFoldDB" id="A0A086SVC5"/>
<evidence type="ECO:0000256" key="4">
    <source>
        <dbReference type="ARBA" id="ARBA00022723"/>
    </source>
</evidence>
<dbReference type="InterPro" id="IPR001128">
    <property type="entry name" value="Cyt_P450"/>
</dbReference>
<dbReference type="PROSITE" id="PS00086">
    <property type="entry name" value="CYTOCHROME_P450"/>
    <property type="match status" value="1"/>
</dbReference>
<evidence type="ECO:0000256" key="5">
    <source>
        <dbReference type="ARBA" id="ARBA00023004"/>
    </source>
</evidence>
<evidence type="ECO:0000256" key="3">
    <source>
        <dbReference type="ARBA" id="ARBA00022617"/>
    </source>
</evidence>
<evidence type="ECO:0000313" key="10">
    <source>
        <dbReference type="Proteomes" id="UP000029964"/>
    </source>
</evidence>
<dbReference type="HOGENOM" id="CLU_001570_14_11_1"/>
<dbReference type="PANTHER" id="PTHR24305:SF210">
    <property type="entry name" value="CYTOCHROME P450 MONOOXYGENASE ASQL-RELATED"/>
    <property type="match status" value="1"/>
</dbReference>
<dbReference type="CDD" id="cd11058">
    <property type="entry name" value="CYP60B-like"/>
    <property type="match status" value="1"/>
</dbReference>
<protein>
    <submittedName>
        <fullName evidence="9">Isotrichodermin C-15 hydroxylase-like protein</fullName>
    </submittedName>
</protein>
<evidence type="ECO:0000256" key="6">
    <source>
        <dbReference type="PIRSR" id="PIRSR602401-1"/>
    </source>
</evidence>
<keyword evidence="5 6" id="KW-0408">Iron</keyword>
<dbReference type="PRINTS" id="PR00463">
    <property type="entry name" value="EP450I"/>
</dbReference>
<comment type="cofactor">
    <cofactor evidence="1 6">
        <name>heme</name>
        <dbReference type="ChEBI" id="CHEBI:30413"/>
    </cofactor>
</comment>
<dbReference type="EMBL" id="JPKY01000149">
    <property type="protein sequence ID" value="KFH41057.1"/>
    <property type="molecule type" value="Genomic_DNA"/>
</dbReference>
<keyword evidence="8" id="KW-0472">Membrane</keyword>
<keyword evidence="3 6" id="KW-0349">Heme</keyword>
<comment type="caution">
    <text evidence="9">The sequence shown here is derived from an EMBL/GenBank/DDBJ whole genome shotgun (WGS) entry which is preliminary data.</text>
</comment>
<dbReference type="GO" id="GO:0005506">
    <property type="term" value="F:iron ion binding"/>
    <property type="evidence" value="ECO:0007669"/>
    <property type="project" value="InterPro"/>
</dbReference>
<proteinExistence type="inferred from homology"/>
<keyword evidence="8" id="KW-0812">Transmembrane</keyword>
<accession>A0A086SVC5</accession>
<organism evidence="9 10">
    <name type="scientific">Hapsidospora chrysogenum (strain ATCC 11550 / CBS 779.69 / DSM 880 / IAM 14645 / JCM 23072 / IMI 49137)</name>
    <name type="common">Acremonium chrysogenum</name>
    <dbReference type="NCBI Taxonomy" id="857340"/>
    <lineage>
        <taxon>Eukaryota</taxon>
        <taxon>Fungi</taxon>
        <taxon>Dikarya</taxon>
        <taxon>Ascomycota</taxon>
        <taxon>Pezizomycotina</taxon>
        <taxon>Sordariomycetes</taxon>
        <taxon>Hypocreomycetidae</taxon>
        <taxon>Hypocreales</taxon>
        <taxon>Bionectriaceae</taxon>
        <taxon>Hapsidospora</taxon>
    </lineage>
</organism>
<dbReference type="GO" id="GO:0016705">
    <property type="term" value="F:oxidoreductase activity, acting on paired donors, with incorporation or reduction of molecular oxygen"/>
    <property type="evidence" value="ECO:0007669"/>
    <property type="project" value="InterPro"/>
</dbReference>
<dbReference type="InterPro" id="IPR017972">
    <property type="entry name" value="Cyt_P450_CS"/>
</dbReference>
<dbReference type="PRINTS" id="PR00385">
    <property type="entry name" value="P450"/>
</dbReference>
<feature type="binding site" description="axial binding residue" evidence="6">
    <location>
        <position position="450"/>
    </location>
    <ligand>
        <name>heme</name>
        <dbReference type="ChEBI" id="CHEBI:30413"/>
    </ligand>
    <ligandPart>
        <name>Fe</name>
        <dbReference type="ChEBI" id="CHEBI:18248"/>
    </ligandPart>
</feature>
<comment type="similarity">
    <text evidence="2 7">Belongs to the cytochrome P450 family.</text>
</comment>
<evidence type="ECO:0000256" key="2">
    <source>
        <dbReference type="ARBA" id="ARBA00010617"/>
    </source>
</evidence>
<keyword evidence="10" id="KW-1185">Reference proteome</keyword>
<evidence type="ECO:0000256" key="1">
    <source>
        <dbReference type="ARBA" id="ARBA00001971"/>
    </source>
</evidence>
<dbReference type="GO" id="GO:0020037">
    <property type="term" value="F:heme binding"/>
    <property type="evidence" value="ECO:0007669"/>
    <property type="project" value="InterPro"/>
</dbReference>
<dbReference type="GO" id="GO:0004497">
    <property type="term" value="F:monooxygenase activity"/>
    <property type="evidence" value="ECO:0007669"/>
    <property type="project" value="UniProtKB-KW"/>
</dbReference>
<dbReference type="OrthoDB" id="1470350at2759"/>